<reference evidence="3" key="2">
    <citation type="submission" date="2015-01" db="EMBL/GenBank/DDBJ databases">
        <title>Evolutionary Origins and Diversification of the Mycorrhizal Mutualists.</title>
        <authorList>
            <consortium name="DOE Joint Genome Institute"/>
            <consortium name="Mycorrhizal Genomics Consortium"/>
            <person name="Kohler A."/>
            <person name="Kuo A."/>
            <person name="Nagy L.G."/>
            <person name="Floudas D."/>
            <person name="Copeland A."/>
            <person name="Barry K.W."/>
            <person name="Cichocki N."/>
            <person name="Veneault-Fourrey C."/>
            <person name="LaButti K."/>
            <person name="Lindquist E.A."/>
            <person name="Lipzen A."/>
            <person name="Lundell T."/>
            <person name="Morin E."/>
            <person name="Murat C."/>
            <person name="Riley R."/>
            <person name="Ohm R."/>
            <person name="Sun H."/>
            <person name="Tunlid A."/>
            <person name="Henrissat B."/>
            <person name="Grigoriev I.V."/>
            <person name="Hibbett D.S."/>
            <person name="Martin F."/>
        </authorList>
    </citation>
    <scope>NUCLEOTIDE SEQUENCE [LARGE SCALE GENOMIC DNA]</scope>
    <source>
        <strain evidence="3">Foug A</strain>
    </source>
</reference>
<organism evidence="2 3">
    <name type="scientific">Scleroderma citrinum Foug A</name>
    <dbReference type="NCBI Taxonomy" id="1036808"/>
    <lineage>
        <taxon>Eukaryota</taxon>
        <taxon>Fungi</taxon>
        <taxon>Dikarya</taxon>
        <taxon>Basidiomycota</taxon>
        <taxon>Agaricomycotina</taxon>
        <taxon>Agaricomycetes</taxon>
        <taxon>Agaricomycetidae</taxon>
        <taxon>Boletales</taxon>
        <taxon>Sclerodermatineae</taxon>
        <taxon>Sclerodermataceae</taxon>
        <taxon>Scleroderma</taxon>
    </lineage>
</organism>
<sequence>MICKSAGPSSSSSNTQHHAGHKSPYMGPTMSGDKAVFIFLTLTTVFEGMAIF</sequence>
<dbReference type="EMBL" id="KN822084">
    <property type="protein sequence ID" value="KIM58602.1"/>
    <property type="molecule type" value="Genomic_DNA"/>
</dbReference>
<proteinExistence type="predicted"/>
<evidence type="ECO:0000313" key="3">
    <source>
        <dbReference type="Proteomes" id="UP000053989"/>
    </source>
</evidence>
<feature type="region of interest" description="Disordered" evidence="1">
    <location>
        <begin position="1"/>
        <end position="26"/>
    </location>
</feature>
<evidence type="ECO:0000313" key="2">
    <source>
        <dbReference type="EMBL" id="KIM58602.1"/>
    </source>
</evidence>
<dbReference type="InParanoid" id="A0A0C3A1T1"/>
<reference evidence="2 3" key="1">
    <citation type="submission" date="2014-04" db="EMBL/GenBank/DDBJ databases">
        <authorList>
            <consortium name="DOE Joint Genome Institute"/>
            <person name="Kuo A."/>
            <person name="Kohler A."/>
            <person name="Nagy L.G."/>
            <person name="Floudas D."/>
            <person name="Copeland A."/>
            <person name="Barry K.W."/>
            <person name="Cichocki N."/>
            <person name="Veneault-Fourrey C."/>
            <person name="LaButti K."/>
            <person name="Lindquist E.A."/>
            <person name="Lipzen A."/>
            <person name="Lundell T."/>
            <person name="Morin E."/>
            <person name="Murat C."/>
            <person name="Sun H."/>
            <person name="Tunlid A."/>
            <person name="Henrissat B."/>
            <person name="Grigoriev I.V."/>
            <person name="Hibbett D.S."/>
            <person name="Martin F."/>
            <person name="Nordberg H.P."/>
            <person name="Cantor M.N."/>
            <person name="Hua S.X."/>
        </authorList>
    </citation>
    <scope>NUCLEOTIDE SEQUENCE [LARGE SCALE GENOMIC DNA]</scope>
    <source>
        <strain evidence="2 3">Foug A</strain>
    </source>
</reference>
<accession>A0A0C3A1T1</accession>
<protein>
    <submittedName>
        <fullName evidence="2">Uncharacterized protein</fullName>
    </submittedName>
</protein>
<dbReference type="AlphaFoldDB" id="A0A0C3A1T1"/>
<name>A0A0C3A1T1_9AGAM</name>
<gene>
    <name evidence="2" type="ORF">SCLCIDRAFT_1218570</name>
</gene>
<dbReference type="Proteomes" id="UP000053989">
    <property type="component" value="Unassembled WGS sequence"/>
</dbReference>
<dbReference type="HOGENOM" id="CLU_3088658_0_0_1"/>
<feature type="compositionally biased region" description="Polar residues" evidence="1">
    <location>
        <begin position="7"/>
        <end position="17"/>
    </location>
</feature>
<evidence type="ECO:0000256" key="1">
    <source>
        <dbReference type="SAM" id="MobiDB-lite"/>
    </source>
</evidence>
<keyword evidence="3" id="KW-1185">Reference proteome</keyword>